<name>A0A151IXA7_9HYME</name>
<dbReference type="EMBL" id="KQ980832">
    <property type="protein sequence ID" value="KYN12402.1"/>
    <property type="molecule type" value="Genomic_DNA"/>
</dbReference>
<accession>A0A151IXA7</accession>
<dbReference type="GO" id="GO:0071897">
    <property type="term" value="P:DNA biosynthetic process"/>
    <property type="evidence" value="ECO:0007669"/>
    <property type="project" value="UniProtKB-ARBA"/>
</dbReference>
<dbReference type="InterPro" id="IPR023211">
    <property type="entry name" value="DNA_pol_palm_dom_sf"/>
</dbReference>
<gene>
    <name evidence="1" type="ORF">ALC57_15431</name>
</gene>
<proteinExistence type="predicted"/>
<evidence type="ECO:0000313" key="1">
    <source>
        <dbReference type="EMBL" id="KYN12402.1"/>
    </source>
</evidence>
<dbReference type="InterPro" id="IPR043502">
    <property type="entry name" value="DNA/RNA_pol_sf"/>
</dbReference>
<dbReference type="Gene3D" id="3.90.1600.10">
    <property type="entry name" value="Palm domain of DNA polymerase"/>
    <property type="match status" value="1"/>
</dbReference>
<evidence type="ECO:0008006" key="3">
    <source>
        <dbReference type="Google" id="ProtNLM"/>
    </source>
</evidence>
<organism evidence="1 2">
    <name type="scientific">Trachymyrmex cornetzi</name>
    <dbReference type="NCBI Taxonomy" id="471704"/>
    <lineage>
        <taxon>Eukaryota</taxon>
        <taxon>Metazoa</taxon>
        <taxon>Ecdysozoa</taxon>
        <taxon>Arthropoda</taxon>
        <taxon>Hexapoda</taxon>
        <taxon>Insecta</taxon>
        <taxon>Pterygota</taxon>
        <taxon>Neoptera</taxon>
        <taxon>Endopterygota</taxon>
        <taxon>Hymenoptera</taxon>
        <taxon>Apocrita</taxon>
        <taxon>Aculeata</taxon>
        <taxon>Formicoidea</taxon>
        <taxon>Formicidae</taxon>
        <taxon>Myrmicinae</taxon>
        <taxon>Trachymyrmex</taxon>
    </lineage>
</organism>
<dbReference type="STRING" id="471704.A0A151IXA7"/>
<dbReference type="SUPFAM" id="SSF56672">
    <property type="entry name" value="DNA/RNA polymerases"/>
    <property type="match status" value="1"/>
</dbReference>
<dbReference type="Proteomes" id="UP000078492">
    <property type="component" value="Unassembled WGS sequence"/>
</dbReference>
<keyword evidence="2" id="KW-1185">Reference proteome</keyword>
<dbReference type="PANTHER" id="PTHR31511">
    <property type="entry name" value="PROTEIN CBG23764"/>
    <property type="match status" value="1"/>
</dbReference>
<reference evidence="1 2" key="1">
    <citation type="submission" date="2015-09" db="EMBL/GenBank/DDBJ databases">
        <title>Trachymyrmex cornetzi WGS genome.</title>
        <authorList>
            <person name="Nygaard S."/>
            <person name="Hu H."/>
            <person name="Boomsma J."/>
            <person name="Zhang G."/>
        </authorList>
    </citation>
    <scope>NUCLEOTIDE SEQUENCE [LARGE SCALE GENOMIC DNA]</scope>
    <source>
        <strain evidence="1">Tcor2-1</strain>
        <tissue evidence="1">Whole body</tissue>
    </source>
</reference>
<evidence type="ECO:0000313" key="2">
    <source>
        <dbReference type="Proteomes" id="UP000078492"/>
    </source>
</evidence>
<sequence>MENHERVERELLEQCGQVATLVECFAWLQRCDECIERLEELCRAKRPRLAVGHRQSVVARIARLAGAKSQLERRFVHVGGGHANDEYASGNEQSLVWRGIDAVFESRILTGAVINSNYIEQRRFLEDARKIMLERMRDAIERHDSVKVNTAFNGEFATKDKRAIKNINIKNIEIYNMLYLQDPRNDSLGHFVWIKNLSRLVNSQLSKKEHKKFFCDRTSAKLQSHTMDCRKINDCAIRLPSEDDKWLELGNYSNKERVPFIVYADLECVLQKTEPDKEDALSYTYQRHKVCSMGYYVRCSYDNSAVNVWQRFSIRTLGEYSDLYWKTDILLLADVFENFLESCVASYGLDPAHYYTLPGFTWDAMLKHTRIRFELLTDIDMVMFIERDIRGGLSQCSGRYAQANNKYMRSYGSSKPSTYLMYYDINNLYGWAMCQPLPYAEFQWVKDVANFDASAIAPDSPTGYILEIDLEYPQCLHDQHIDLPFCSTRDKPPGKCDDKLLATLYDKQRYIIHYRNLQQCTRHGLRVTKIHRVLQFAQSPWLREYIQLNTNFRTRGKNDFEKNLYKLMNNAVFGKTMENVRNHVDVKLITKRYGAEAMIAKPNFHSRSVFAENLIAVVLRKLEVKFNKPIYVGMCILDISKVCLYEFHYDYMLPLFRDKCKIIYTDTDSLIYHIECENIYETIKLDIARFDTSDDPADNAYGMSLTNKKVPGLMKDENNGMIMTEFVGLRAKLYAVRVDGKDTKKAKGHYGLCVLDRLFKGVRVRESRSNKMYLALHHPSDILDLSAEQLQYIPKVVLLRVYGDYIDYVWDKLLGHVKAD</sequence>
<protein>
    <recommendedName>
        <fullName evidence="3">DNA-directed DNA polymerase</fullName>
    </recommendedName>
</protein>
<dbReference type="PANTHER" id="PTHR31511:SF12">
    <property type="entry name" value="RHO TERMINATION FACTOR N-TERMINAL DOMAIN-CONTAINING PROTEIN"/>
    <property type="match status" value="1"/>
</dbReference>
<dbReference type="AlphaFoldDB" id="A0A151IXA7"/>